<gene>
    <name evidence="2" type="ORF">GCM10010368_15380</name>
</gene>
<protein>
    <recommendedName>
        <fullName evidence="4">Heme exporter protein D</fullName>
    </recommendedName>
</protein>
<evidence type="ECO:0008006" key="4">
    <source>
        <dbReference type="Google" id="ProtNLM"/>
    </source>
</evidence>
<keyword evidence="3" id="KW-1185">Reference proteome</keyword>
<evidence type="ECO:0000313" key="3">
    <source>
        <dbReference type="Proteomes" id="UP001500442"/>
    </source>
</evidence>
<sequence>MFWYDHDLSAWGWFAVSTGMILFWALIITLGVLLVRALARAGDTGTAAGTRVCRLRETARHGAPPTPLRQWEVSPAVRSTRTDTTAV</sequence>
<reference evidence="2 3" key="1">
    <citation type="journal article" date="2019" name="Int. J. Syst. Evol. Microbiol.">
        <title>The Global Catalogue of Microorganisms (GCM) 10K type strain sequencing project: providing services to taxonomists for standard genome sequencing and annotation.</title>
        <authorList>
            <consortium name="The Broad Institute Genomics Platform"/>
            <consortium name="The Broad Institute Genome Sequencing Center for Infectious Disease"/>
            <person name="Wu L."/>
            <person name="Ma J."/>
        </authorList>
    </citation>
    <scope>NUCLEOTIDE SEQUENCE [LARGE SCALE GENOMIC DNA]</scope>
    <source>
        <strain evidence="2 3">JCM 4823</strain>
    </source>
</reference>
<dbReference type="EMBL" id="BAAASN010000003">
    <property type="protein sequence ID" value="GAA2250526.1"/>
    <property type="molecule type" value="Genomic_DNA"/>
</dbReference>
<organism evidence="2 3">
    <name type="scientific">Streptomyces roseiscleroticus</name>
    <dbReference type="NCBI Taxonomy" id="1972"/>
    <lineage>
        <taxon>Bacteria</taxon>
        <taxon>Bacillati</taxon>
        <taxon>Actinomycetota</taxon>
        <taxon>Actinomycetes</taxon>
        <taxon>Kitasatosporales</taxon>
        <taxon>Streptomycetaceae</taxon>
        <taxon>Streptomyces</taxon>
    </lineage>
</organism>
<accession>A0ABN3E7U4</accession>
<feature type="transmembrane region" description="Helical" evidence="1">
    <location>
        <begin position="12"/>
        <end position="35"/>
    </location>
</feature>
<proteinExistence type="predicted"/>
<dbReference type="Proteomes" id="UP001500442">
    <property type="component" value="Unassembled WGS sequence"/>
</dbReference>
<keyword evidence="1" id="KW-0812">Transmembrane</keyword>
<name>A0ABN3E7U4_9ACTN</name>
<evidence type="ECO:0000313" key="2">
    <source>
        <dbReference type="EMBL" id="GAA2250526.1"/>
    </source>
</evidence>
<evidence type="ECO:0000256" key="1">
    <source>
        <dbReference type="SAM" id="Phobius"/>
    </source>
</evidence>
<keyword evidence="1" id="KW-1133">Transmembrane helix</keyword>
<keyword evidence="1" id="KW-0472">Membrane</keyword>
<comment type="caution">
    <text evidence="2">The sequence shown here is derived from an EMBL/GenBank/DDBJ whole genome shotgun (WGS) entry which is preliminary data.</text>
</comment>